<protein>
    <submittedName>
        <fullName evidence="8">SpaH/EbpB family LPXTG-anchored major pilin</fullName>
    </submittedName>
</protein>
<dbReference type="EMBL" id="CP121208">
    <property type="protein sequence ID" value="WFM83660.1"/>
    <property type="molecule type" value="Genomic_DNA"/>
</dbReference>
<accession>A0ABY8G0U0</accession>
<evidence type="ECO:0000313" key="9">
    <source>
        <dbReference type="Proteomes" id="UP001215216"/>
    </source>
</evidence>
<dbReference type="PROSITE" id="PS50847">
    <property type="entry name" value="GRAM_POS_ANCHORING"/>
    <property type="match status" value="1"/>
</dbReference>
<dbReference type="InterPro" id="IPR048052">
    <property type="entry name" value="FM1-like"/>
</dbReference>
<dbReference type="Pfam" id="PF16555">
    <property type="entry name" value="GramPos_pilinD1"/>
    <property type="match status" value="1"/>
</dbReference>
<dbReference type="NCBIfam" id="TIGR04226">
    <property type="entry name" value="RrgB_K2N_iso_D2"/>
    <property type="match status" value="1"/>
</dbReference>
<feature type="chain" id="PRO_5045544340" evidence="6">
    <location>
        <begin position="35"/>
        <end position="507"/>
    </location>
</feature>
<evidence type="ECO:0000256" key="1">
    <source>
        <dbReference type="ARBA" id="ARBA00022512"/>
    </source>
</evidence>
<dbReference type="Gene3D" id="2.60.40.740">
    <property type="match status" value="1"/>
</dbReference>
<name>A0ABY8G0U0_9ACTO</name>
<dbReference type="NCBIfam" id="NF033902">
    <property type="entry name" value="iso_D2_wall_anc"/>
    <property type="match status" value="1"/>
</dbReference>
<dbReference type="Pfam" id="PF00746">
    <property type="entry name" value="Gram_pos_anchor"/>
    <property type="match status" value="1"/>
</dbReference>
<sequence>MSRTLTNHAARRGVVLTAVLTLFALFGFLPAVHAAPGEDVLPAAQAAPDDIDMTKNGQGSLVITKYTDPAWNTKADGSKQEIPEAAGNPLADVTFTLTPVNKDNVAIDLSKSTQWDETKGLKFTNGNVTNDAKSNLSLGTPVEKKTDQAGVATFSGLKFGVYLVQETKAPVNVTRKTEPFFVTIPFPNSDEVGGWLYTVYAYPKNGTSTFEKALDPNTKKDQYAAGDELVWKLTGQVPNDPNLAAFRLSDKLDPSLTYKPGETTAPVVTVEGRKLTVDQDYTVEFSQNTVYITFKDTFFKKNLGKTVNVDLATEIKSVPETNVIPNEGATLDFKNNPGGNWNSVPPKENPNANFGDYNIKKVAESQNGEALEGAVFRVYATREAAEKGGDDYVAESTPSNKAGLATIKDLFLGSNDDKSEKYYVRESVAPAGYILSDSVTEITVTDQTGKNDSDTGDISIVNKQHDGPDLPLTGATLGVVLPAAGVLLLVGAGIVLAVNKRREKDAA</sequence>
<feature type="domain" description="Gram-positive cocci surface proteins LPxTG" evidence="7">
    <location>
        <begin position="470"/>
        <end position="507"/>
    </location>
</feature>
<keyword evidence="5" id="KW-1133">Transmembrane helix</keyword>
<dbReference type="NCBIfam" id="TIGR01167">
    <property type="entry name" value="LPXTG_anchor"/>
    <property type="match status" value="1"/>
</dbReference>
<evidence type="ECO:0000256" key="5">
    <source>
        <dbReference type="SAM" id="Phobius"/>
    </source>
</evidence>
<evidence type="ECO:0000256" key="3">
    <source>
        <dbReference type="ARBA" id="ARBA00022729"/>
    </source>
</evidence>
<keyword evidence="5" id="KW-0812">Transmembrane</keyword>
<keyword evidence="2" id="KW-0964">Secreted</keyword>
<keyword evidence="1" id="KW-0134">Cell wall</keyword>
<feature type="transmembrane region" description="Helical" evidence="5">
    <location>
        <begin position="472"/>
        <end position="498"/>
    </location>
</feature>
<evidence type="ECO:0000313" key="8">
    <source>
        <dbReference type="EMBL" id="WFM83660.1"/>
    </source>
</evidence>
<organism evidence="8 9">
    <name type="scientific">Arcanobacterium canis</name>
    <dbReference type="NCBI Taxonomy" id="999183"/>
    <lineage>
        <taxon>Bacteria</taxon>
        <taxon>Bacillati</taxon>
        <taxon>Actinomycetota</taxon>
        <taxon>Actinomycetes</taxon>
        <taxon>Actinomycetales</taxon>
        <taxon>Actinomycetaceae</taxon>
        <taxon>Arcanobacterium</taxon>
    </lineage>
</organism>
<dbReference type="InterPro" id="IPR041033">
    <property type="entry name" value="SpaA_PFL_dom_1"/>
</dbReference>
<evidence type="ECO:0000256" key="6">
    <source>
        <dbReference type="SAM" id="SignalP"/>
    </source>
</evidence>
<evidence type="ECO:0000256" key="2">
    <source>
        <dbReference type="ARBA" id="ARBA00022525"/>
    </source>
</evidence>
<dbReference type="Pfam" id="PF17802">
    <property type="entry name" value="SpaA"/>
    <property type="match status" value="1"/>
</dbReference>
<dbReference type="InterPro" id="IPR019931">
    <property type="entry name" value="LPXTG_anchor"/>
</dbReference>
<reference evidence="8 9" key="1">
    <citation type="submission" date="2023-03" db="EMBL/GenBank/DDBJ databases">
        <title>Complete genome of Arcanobacterium canis strain DSM 25104 isolated in 2010 from a canine otitis externa in Germany.</title>
        <authorList>
            <person name="Borowiak M."/>
            <person name="Kreitlow A."/>
            <person name="Malorny B."/>
            <person name="Laemmler C."/>
            <person name="Prenger-Berninghoff E."/>
            <person name="Ploetz M."/>
            <person name="Abdulmawjood A."/>
        </authorList>
    </citation>
    <scope>NUCLEOTIDE SEQUENCE [LARGE SCALE GENOMIC DNA]</scope>
    <source>
        <strain evidence="8 9">DSM 25104</strain>
    </source>
</reference>
<proteinExistence type="predicted"/>
<feature type="signal peptide" evidence="6">
    <location>
        <begin position="1"/>
        <end position="34"/>
    </location>
</feature>
<keyword evidence="5" id="KW-0472">Membrane</keyword>
<keyword evidence="9" id="KW-1185">Reference proteome</keyword>
<dbReference type="InterPro" id="IPR032364">
    <property type="entry name" value="GramPos_pilinD1_N"/>
</dbReference>
<evidence type="ECO:0000256" key="4">
    <source>
        <dbReference type="ARBA" id="ARBA00023088"/>
    </source>
</evidence>
<dbReference type="RefSeq" id="WP_278013055.1">
    <property type="nucleotide sequence ID" value="NZ_CP121208.1"/>
</dbReference>
<dbReference type="Proteomes" id="UP001215216">
    <property type="component" value="Chromosome"/>
</dbReference>
<dbReference type="Gene3D" id="2.60.40.10">
    <property type="entry name" value="Immunoglobulins"/>
    <property type="match status" value="2"/>
</dbReference>
<evidence type="ECO:0000259" key="7">
    <source>
        <dbReference type="PROSITE" id="PS50847"/>
    </source>
</evidence>
<keyword evidence="3 6" id="KW-0732">Signal</keyword>
<dbReference type="InterPro" id="IPR013783">
    <property type="entry name" value="Ig-like_fold"/>
</dbReference>
<gene>
    <name evidence="8" type="ORF">P7079_01380</name>
</gene>
<dbReference type="InterPro" id="IPR026466">
    <property type="entry name" value="Fim_isopep_form_D2_dom"/>
</dbReference>
<keyword evidence="4" id="KW-0572">Peptidoglycan-anchor</keyword>